<dbReference type="Proteomes" id="UP001177003">
    <property type="component" value="Chromosome 5"/>
</dbReference>
<dbReference type="SMART" id="SM00329">
    <property type="entry name" value="BPI2"/>
    <property type="match status" value="1"/>
</dbReference>
<accession>A0AA35Z0P4</accession>
<evidence type="ECO:0000256" key="2">
    <source>
        <dbReference type="ARBA" id="ARBA00060933"/>
    </source>
</evidence>
<dbReference type="Gene3D" id="3.15.20.10">
    <property type="entry name" value="Bactericidal permeability-increasing protein, domain 2"/>
    <property type="match status" value="1"/>
</dbReference>
<dbReference type="InterPro" id="IPR001124">
    <property type="entry name" value="Lipid-bd_serum_glycop_C"/>
</dbReference>
<name>A0AA35Z0P4_LACSI</name>
<dbReference type="GO" id="GO:0005615">
    <property type="term" value="C:extracellular space"/>
    <property type="evidence" value="ECO:0007669"/>
    <property type="project" value="InterPro"/>
</dbReference>
<comment type="similarity">
    <text evidence="2">Belongs to the BPI/LBP/Plunc superfamily. BPI/LBP (TC 1.C.40) family.</text>
</comment>
<gene>
    <name evidence="4" type="ORF">LSALG_LOCUS23097</name>
</gene>
<evidence type="ECO:0000256" key="1">
    <source>
        <dbReference type="ARBA" id="ARBA00023180"/>
    </source>
</evidence>
<dbReference type="InterPro" id="IPR030675">
    <property type="entry name" value="BPI/LBP"/>
</dbReference>
<dbReference type="SUPFAM" id="SSF55394">
    <property type="entry name" value="Bactericidal permeability-increasing protein, BPI"/>
    <property type="match status" value="2"/>
</dbReference>
<protein>
    <recommendedName>
        <fullName evidence="3">Lipid-binding serum glycoprotein C-terminal domain-containing protein</fullName>
    </recommendedName>
</protein>
<dbReference type="Pfam" id="PF01273">
    <property type="entry name" value="LBP_BPI_CETP"/>
    <property type="match status" value="1"/>
</dbReference>
<organism evidence="4 5">
    <name type="scientific">Lactuca saligna</name>
    <name type="common">Willowleaf lettuce</name>
    <dbReference type="NCBI Taxonomy" id="75948"/>
    <lineage>
        <taxon>Eukaryota</taxon>
        <taxon>Viridiplantae</taxon>
        <taxon>Streptophyta</taxon>
        <taxon>Embryophyta</taxon>
        <taxon>Tracheophyta</taxon>
        <taxon>Spermatophyta</taxon>
        <taxon>Magnoliopsida</taxon>
        <taxon>eudicotyledons</taxon>
        <taxon>Gunneridae</taxon>
        <taxon>Pentapetalae</taxon>
        <taxon>asterids</taxon>
        <taxon>campanulids</taxon>
        <taxon>Asterales</taxon>
        <taxon>Asteraceae</taxon>
        <taxon>Cichorioideae</taxon>
        <taxon>Cichorieae</taxon>
        <taxon>Lactucinae</taxon>
        <taxon>Lactuca</taxon>
    </lineage>
</organism>
<sequence length="528" mass="57988">MITGIHESPLSVGSEEEEEEEKIVLVMKPADLLTDWAVVWCGGFISRSTVSSRIYVQKSQGEDGYISFGISEKGLEFAKDLLINTAISSLIPLQLPKIEQNVQIPLVGKVRMVLSDIVIYQVNVPTSIVQPGEMGVTIVASGATANLSFEWSYSYSTWLFEFSDSGVAYVQVEGMEIGMTLGLKNQQGSLRLSPEDCGCYVSYISIKLDGGASWLYQGIIDYFEDDIVSAVEDTITNKVMDAVIKLDSVIQTFPKEISFGNITALNVTITEGPTMTTTSLLIGINGLFTQIDPKATLGGNNLPSTGTGTGSCSNSEKMVGISVHENVLNSASMVYFNSKKMYWVVDDLPDQKILNTAEWRFIIPKLYKEYPNDDMSFNFTVLSPPLIQIQNQGIVATVNSDVFINVVDAGEVIPVACISMEIEASGFAGIISTTLNGGISLSKLTMSLKWSKIGTLHMLLVQSVMSRLLKSIIVPVVNLRLRVGYSLPDFHGYELQNASISYHDSKILVCSDIARAYDEYIPHRFYYE</sequence>
<evidence type="ECO:0000313" key="4">
    <source>
        <dbReference type="EMBL" id="CAI9283504.1"/>
    </source>
</evidence>
<dbReference type="Gene3D" id="3.15.10.10">
    <property type="entry name" value="Bactericidal permeability-increasing protein, domain 1"/>
    <property type="match status" value="1"/>
</dbReference>
<keyword evidence="5" id="KW-1185">Reference proteome</keyword>
<dbReference type="InterPro" id="IPR017942">
    <property type="entry name" value="Lipid-bd_serum_glycop_N"/>
</dbReference>
<evidence type="ECO:0000259" key="3">
    <source>
        <dbReference type="SMART" id="SM00329"/>
    </source>
</evidence>
<dbReference type="InterPro" id="IPR045897">
    <property type="entry name" value="BPI/LBP_pln"/>
</dbReference>
<dbReference type="Pfam" id="PF02886">
    <property type="entry name" value="LBP_BPI_CETP_C"/>
    <property type="match status" value="1"/>
</dbReference>
<evidence type="ECO:0000313" key="5">
    <source>
        <dbReference type="Proteomes" id="UP001177003"/>
    </source>
</evidence>
<dbReference type="PANTHER" id="PTHR46801:SF2">
    <property type="entry name" value="LIPOPOLYSACCHARIDE-BINDING PROTEIN"/>
    <property type="match status" value="1"/>
</dbReference>
<reference evidence="4" key="1">
    <citation type="submission" date="2023-04" db="EMBL/GenBank/DDBJ databases">
        <authorList>
            <person name="Vijverberg K."/>
            <person name="Xiong W."/>
            <person name="Schranz E."/>
        </authorList>
    </citation>
    <scope>NUCLEOTIDE SEQUENCE</scope>
</reference>
<dbReference type="PIRSF" id="PIRSF002417">
    <property type="entry name" value="Lipid_binding_protein"/>
    <property type="match status" value="1"/>
</dbReference>
<proteinExistence type="inferred from homology"/>
<keyword evidence="1" id="KW-0325">Glycoprotein</keyword>
<dbReference type="EMBL" id="OX465081">
    <property type="protein sequence ID" value="CAI9283504.1"/>
    <property type="molecule type" value="Genomic_DNA"/>
</dbReference>
<dbReference type="AlphaFoldDB" id="A0AA35Z0P4"/>
<dbReference type="InterPro" id="IPR017943">
    <property type="entry name" value="Bactericidal_perm-incr_a/b_dom"/>
</dbReference>
<dbReference type="GO" id="GO:0008289">
    <property type="term" value="F:lipid binding"/>
    <property type="evidence" value="ECO:0007669"/>
    <property type="project" value="InterPro"/>
</dbReference>
<dbReference type="FunFam" id="3.15.10.10:FF:000001">
    <property type="entry name" value="phospholipid transfer protein-like"/>
    <property type="match status" value="1"/>
</dbReference>
<dbReference type="PANTHER" id="PTHR46801">
    <property type="entry name" value="OS06G0309200 PROTEIN"/>
    <property type="match status" value="1"/>
</dbReference>
<feature type="domain" description="Lipid-binding serum glycoprotein C-terminal" evidence="3">
    <location>
        <begin position="313"/>
        <end position="511"/>
    </location>
</feature>